<evidence type="ECO:0000313" key="1">
    <source>
        <dbReference type="EMBL" id="OSC96890.1"/>
    </source>
</evidence>
<accession>A0A1Y2I958</accession>
<evidence type="ECO:0000313" key="2">
    <source>
        <dbReference type="Proteomes" id="UP000193067"/>
    </source>
</evidence>
<dbReference type="AlphaFoldDB" id="A0A1Y2I958"/>
<dbReference type="OrthoDB" id="10525139at2759"/>
<protein>
    <submittedName>
        <fullName evidence="1">Uncharacterized protein</fullName>
    </submittedName>
</protein>
<organism evidence="1 2">
    <name type="scientific">Trametes coccinea (strain BRFM310)</name>
    <name type="common">Pycnoporus coccineus</name>
    <dbReference type="NCBI Taxonomy" id="1353009"/>
    <lineage>
        <taxon>Eukaryota</taxon>
        <taxon>Fungi</taxon>
        <taxon>Dikarya</taxon>
        <taxon>Basidiomycota</taxon>
        <taxon>Agaricomycotina</taxon>
        <taxon>Agaricomycetes</taxon>
        <taxon>Polyporales</taxon>
        <taxon>Polyporaceae</taxon>
        <taxon>Trametes</taxon>
    </lineage>
</organism>
<dbReference type="EMBL" id="KZ084163">
    <property type="protein sequence ID" value="OSC96890.1"/>
    <property type="molecule type" value="Genomic_DNA"/>
</dbReference>
<proteinExistence type="predicted"/>
<sequence>MNRVYPPMVLGHVPFRIPDRRTRTARVPQCCVYSTSAGRFIVSCASYESHPSVLASFCGYVPWLPARRALNGTYQRAATMLRAVSGWLWSATKRDGRRGSLGTNETKGLAVALLASPVWSSGQGEALIIAAKLVSRTCLGSYRAWTRQSARPPICGPWWLQPRCASGARHEALPFARVTACLPGSELHLTRCEDSSTFGPWKLNARQRLRGTMGLPGQGLRWLRSLLAVTCGIMWSLSARGVVVVSESGILEMQRAGSVRGEIIFCRLGFRLPE</sequence>
<keyword evidence="2" id="KW-1185">Reference proteome</keyword>
<gene>
    <name evidence="1" type="ORF">PYCCODRAFT_1215820</name>
</gene>
<name>A0A1Y2I958_TRAC3</name>
<reference evidence="1 2" key="1">
    <citation type="journal article" date="2015" name="Biotechnol. Biofuels">
        <title>Enhanced degradation of softwood versus hardwood by the white-rot fungus Pycnoporus coccineus.</title>
        <authorList>
            <person name="Couturier M."/>
            <person name="Navarro D."/>
            <person name="Chevret D."/>
            <person name="Henrissat B."/>
            <person name="Piumi F."/>
            <person name="Ruiz-Duenas F.J."/>
            <person name="Martinez A.T."/>
            <person name="Grigoriev I.V."/>
            <person name="Riley R."/>
            <person name="Lipzen A."/>
            <person name="Berrin J.G."/>
            <person name="Master E.R."/>
            <person name="Rosso M.N."/>
        </authorList>
    </citation>
    <scope>NUCLEOTIDE SEQUENCE [LARGE SCALE GENOMIC DNA]</scope>
    <source>
        <strain evidence="1 2">BRFM310</strain>
    </source>
</reference>
<dbReference type="Proteomes" id="UP000193067">
    <property type="component" value="Unassembled WGS sequence"/>
</dbReference>